<dbReference type="OrthoDB" id="7699651at2759"/>
<reference evidence="2" key="2">
    <citation type="submission" date="2021-04" db="EMBL/GenBank/DDBJ databases">
        <title>Genome-wide patterns of bracovirus chromosomal integration into multiple host tissues during parasitism.</title>
        <authorList>
            <person name="Chebbi M.A.C."/>
        </authorList>
    </citation>
    <scope>NUCLEOTIDE SEQUENCE</scope>
    <source>
        <tissue evidence="2">Whole body</tissue>
    </source>
</reference>
<dbReference type="EMBL" id="JAAOIC020000052">
    <property type="protein sequence ID" value="KAG8035915.1"/>
    <property type="molecule type" value="Genomic_DNA"/>
</dbReference>
<feature type="chain" id="PRO_5035239454" evidence="1">
    <location>
        <begin position="22"/>
        <end position="383"/>
    </location>
</feature>
<evidence type="ECO:0000313" key="2">
    <source>
        <dbReference type="EMBL" id="KAG8035915.1"/>
    </source>
</evidence>
<sequence length="383" mass="44023">MLGLKFIFIWLLVNKLSLVYSVESRFESSECDGKKIKGADCKRGEIRLSSRHKRSANDTGLSAIVKAYGKEINLSLTEREGAFFSSATPVYRLFRAAGVTYRVDGPTDMSLYAKVKIFEDINHSASVTVDVHPDGSEYIKEGYIGSANLYFMWDPKNQIYNFHLFQDKTNDQYYVVNHKSPEARIYNSPTHLLYQYNGYYQLVPQESTIPEIIYPEILVTVDYKMLSDINEDYILMYVIHRWNLVDMVYRGLRSPTIRFSIAGIILPMTSDSLQYFSDGAYYINNKKNIDMNTSLNSFKTWLFLHNHIIPINSYDLAITMLSKTPEPNYYRRWSKFNSQRGAAYPGTACETDFYRQEVVKVGIVIDAGVYVDIIAAAHEVAHL</sequence>
<gene>
    <name evidence="2" type="ORF">G9C98_003041</name>
</gene>
<evidence type="ECO:0000256" key="1">
    <source>
        <dbReference type="SAM" id="SignalP"/>
    </source>
</evidence>
<keyword evidence="1" id="KW-0732">Signal</keyword>
<reference evidence="2" key="1">
    <citation type="submission" date="2020-03" db="EMBL/GenBank/DDBJ databases">
        <authorList>
            <person name="Chebbi M.A."/>
            <person name="Drezen J.M."/>
        </authorList>
    </citation>
    <scope>NUCLEOTIDE SEQUENCE</scope>
    <source>
        <tissue evidence="2">Whole body</tissue>
    </source>
</reference>
<dbReference type="Proteomes" id="UP000729913">
    <property type="component" value="Unassembled WGS sequence"/>
</dbReference>
<evidence type="ECO:0000313" key="3">
    <source>
        <dbReference type="Proteomes" id="UP000729913"/>
    </source>
</evidence>
<proteinExistence type="predicted"/>
<feature type="signal peptide" evidence="1">
    <location>
        <begin position="1"/>
        <end position="21"/>
    </location>
</feature>
<accession>A0A8J5QMN5</accession>
<dbReference type="AlphaFoldDB" id="A0A8J5QMN5"/>
<organism evidence="2 3">
    <name type="scientific">Cotesia typhae</name>
    <dbReference type="NCBI Taxonomy" id="2053667"/>
    <lineage>
        <taxon>Eukaryota</taxon>
        <taxon>Metazoa</taxon>
        <taxon>Ecdysozoa</taxon>
        <taxon>Arthropoda</taxon>
        <taxon>Hexapoda</taxon>
        <taxon>Insecta</taxon>
        <taxon>Pterygota</taxon>
        <taxon>Neoptera</taxon>
        <taxon>Endopterygota</taxon>
        <taxon>Hymenoptera</taxon>
        <taxon>Apocrita</taxon>
        <taxon>Ichneumonoidea</taxon>
        <taxon>Braconidae</taxon>
        <taxon>Microgastrinae</taxon>
        <taxon>Cotesia</taxon>
    </lineage>
</organism>
<protein>
    <submittedName>
        <fullName evidence="2">Uncharacterized protein</fullName>
    </submittedName>
</protein>
<comment type="caution">
    <text evidence="2">The sequence shown here is derived from an EMBL/GenBank/DDBJ whole genome shotgun (WGS) entry which is preliminary data.</text>
</comment>
<name>A0A8J5QMN5_9HYME</name>
<keyword evidence="3" id="KW-1185">Reference proteome</keyword>